<evidence type="ECO:0000256" key="5">
    <source>
        <dbReference type="ARBA" id="ARBA00022777"/>
    </source>
</evidence>
<comment type="caution">
    <text evidence="7">Lacks conserved residue(s) required for the propagation of feature annotation.</text>
</comment>
<evidence type="ECO:0000256" key="7">
    <source>
        <dbReference type="HAMAP-Rule" id="MF_00039"/>
    </source>
</evidence>
<comment type="catalytic activity">
    <reaction evidence="7">
        <text>ATP + H2O = ADP + phosphate + H(+)</text>
        <dbReference type="Rhea" id="RHEA:13065"/>
        <dbReference type="ChEBI" id="CHEBI:15377"/>
        <dbReference type="ChEBI" id="CHEBI:15378"/>
        <dbReference type="ChEBI" id="CHEBI:30616"/>
        <dbReference type="ChEBI" id="CHEBI:43474"/>
        <dbReference type="ChEBI" id="CHEBI:456216"/>
    </reaction>
</comment>
<feature type="binding site" evidence="7">
    <location>
        <position position="13"/>
    </location>
    <ligand>
        <name>ATP</name>
        <dbReference type="ChEBI" id="CHEBI:30616"/>
    </ligand>
</feature>
<dbReference type="GO" id="GO:0016887">
    <property type="term" value="F:ATP hydrolysis activity"/>
    <property type="evidence" value="ECO:0007669"/>
    <property type="project" value="InterPro"/>
</dbReference>
<feature type="binding site" evidence="7">
    <location>
        <position position="14"/>
    </location>
    <ligand>
        <name>ATP</name>
        <dbReference type="ChEBI" id="CHEBI:30616"/>
    </ligand>
</feature>
<dbReference type="Gene3D" id="3.40.50.300">
    <property type="entry name" value="P-loop containing nucleotide triphosphate hydrolases"/>
    <property type="match status" value="1"/>
</dbReference>
<dbReference type="GO" id="GO:0005524">
    <property type="term" value="F:ATP binding"/>
    <property type="evidence" value="ECO:0007669"/>
    <property type="project" value="UniProtKB-UniRule"/>
</dbReference>
<keyword evidence="3 7" id="KW-0808">Transferase</keyword>
<evidence type="ECO:0000256" key="2">
    <source>
        <dbReference type="ARBA" id="ARBA00022552"/>
    </source>
</evidence>
<comment type="similarity">
    <text evidence="7">Belongs to the adenylate kinase family. AK6 subfamily.</text>
</comment>
<dbReference type="OrthoDB" id="8730at2157"/>
<dbReference type="PANTHER" id="PTHR12595">
    <property type="entry name" value="POS9-ACTIVATING FACTOR FAP7-RELATED"/>
    <property type="match status" value="1"/>
</dbReference>
<evidence type="ECO:0000256" key="4">
    <source>
        <dbReference type="ARBA" id="ARBA00022741"/>
    </source>
</evidence>
<keyword evidence="9" id="KW-1185">Reference proteome</keyword>
<keyword evidence="2 7" id="KW-0698">rRNA processing</keyword>
<dbReference type="EC" id="2.7.4.3" evidence="7"/>
<dbReference type="Proteomes" id="UP000011867">
    <property type="component" value="Chromosome"/>
</dbReference>
<dbReference type="EMBL" id="HF582854">
    <property type="protein sequence ID" value="CCQ37318.1"/>
    <property type="molecule type" value="Genomic_DNA"/>
</dbReference>
<keyword evidence="5 7" id="KW-0418">Kinase</keyword>
<dbReference type="KEGG" id="nmo:Nmlp_3181"/>
<dbReference type="GO" id="GO:0006364">
    <property type="term" value="P:rRNA processing"/>
    <property type="evidence" value="ECO:0007669"/>
    <property type="project" value="UniProtKB-KW"/>
</dbReference>
<dbReference type="Pfam" id="PF13238">
    <property type="entry name" value="AAA_18"/>
    <property type="match status" value="1"/>
</dbReference>
<comment type="catalytic activity">
    <reaction evidence="7">
        <text>AMP + ATP = 2 ADP</text>
        <dbReference type="Rhea" id="RHEA:12973"/>
        <dbReference type="ChEBI" id="CHEBI:30616"/>
        <dbReference type="ChEBI" id="CHEBI:456215"/>
        <dbReference type="ChEBI" id="CHEBI:456216"/>
        <dbReference type="EC" id="2.7.4.3"/>
    </reaction>
</comment>
<reference evidence="8 9" key="1">
    <citation type="journal article" date="2013" name="Genome Announc.">
        <title>Genome of the haloarchaeon Natronomonas moolapensis, a neutrophilic member of a previously haloalkaliphilic genus.</title>
        <authorList>
            <person name="Dyall-Smith M.L."/>
            <person name="Pfeiffer F."/>
            <person name="Oberwinkler T."/>
            <person name="Klee K."/>
            <person name="Rampp M."/>
            <person name="Palm P."/>
            <person name="Gross K."/>
            <person name="Schuster S.C."/>
            <person name="Oesterhelt D."/>
        </authorList>
    </citation>
    <scope>NUCLEOTIDE SEQUENCE [LARGE SCALE GENOMIC DNA]</scope>
    <source>
        <strain evidence="9">DSM 18674 / JCM 14361 / 8.8.11</strain>
    </source>
</reference>
<keyword evidence="6 7" id="KW-0067">ATP-binding</keyword>
<evidence type="ECO:0000256" key="1">
    <source>
        <dbReference type="ARBA" id="ARBA00022517"/>
    </source>
</evidence>
<proteinExistence type="inferred from homology"/>
<dbReference type="STRING" id="268739.Nmlp_3181"/>
<organism evidence="8 9">
    <name type="scientific">Natronomonas moolapensis (strain DSM 18674 / CECT 7526 / JCM 14361 / 8.8.11)</name>
    <dbReference type="NCBI Taxonomy" id="268739"/>
    <lineage>
        <taxon>Archaea</taxon>
        <taxon>Methanobacteriati</taxon>
        <taxon>Methanobacteriota</taxon>
        <taxon>Stenosarchaea group</taxon>
        <taxon>Halobacteria</taxon>
        <taxon>Halobacteriales</taxon>
        <taxon>Natronomonadaceae</taxon>
        <taxon>Natronomonas</taxon>
    </lineage>
</organism>
<feature type="binding site" evidence="7">
    <location>
        <position position="12"/>
    </location>
    <ligand>
        <name>ATP</name>
        <dbReference type="ChEBI" id="CHEBI:30616"/>
    </ligand>
</feature>
<evidence type="ECO:0000313" key="9">
    <source>
        <dbReference type="Proteomes" id="UP000011867"/>
    </source>
</evidence>
<feature type="binding site" evidence="7">
    <location>
        <position position="15"/>
    </location>
    <ligand>
        <name>ATP</name>
        <dbReference type="ChEBI" id="CHEBI:30616"/>
    </ligand>
</feature>
<dbReference type="eggNOG" id="arCOG01038">
    <property type="taxonomic scope" value="Archaea"/>
</dbReference>
<name>M1XL95_NATM8</name>
<protein>
    <recommendedName>
        <fullName evidence="7">Putative adenylate kinase</fullName>
        <shortName evidence="7">AK</shortName>
        <ecNumber evidence="7">2.7.4.3</ecNumber>
    </recommendedName>
    <alternativeName>
        <fullName evidence="7">ATP-AMP transphosphorylase</fullName>
    </alternativeName>
</protein>
<evidence type="ECO:0000256" key="6">
    <source>
        <dbReference type="ARBA" id="ARBA00022840"/>
    </source>
</evidence>
<dbReference type="RefSeq" id="WP_015410063.1">
    <property type="nucleotide sequence ID" value="NC_020388.1"/>
</dbReference>
<keyword evidence="4 7" id="KW-0547">Nucleotide-binding</keyword>
<dbReference type="SUPFAM" id="SSF52540">
    <property type="entry name" value="P-loop containing nucleoside triphosphate hydrolases"/>
    <property type="match status" value="1"/>
</dbReference>
<dbReference type="InterPro" id="IPR020618">
    <property type="entry name" value="Adenyl_kinase_AK6"/>
</dbReference>
<evidence type="ECO:0000256" key="3">
    <source>
        <dbReference type="ARBA" id="ARBA00022679"/>
    </source>
</evidence>
<keyword evidence="1 7" id="KW-0690">Ribosome biogenesis</keyword>
<feature type="binding site" evidence="7">
    <location>
        <position position="98"/>
    </location>
    <ligand>
        <name>ATP</name>
        <dbReference type="ChEBI" id="CHEBI:30616"/>
    </ligand>
</feature>
<feature type="region of interest" description="LID" evidence="7">
    <location>
        <begin position="97"/>
        <end position="107"/>
    </location>
</feature>
<dbReference type="InterPro" id="IPR027417">
    <property type="entry name" value="P-loop_NTPase"/>
</dbReference>
<feature type="binding site" evidence="7">
    <location>
        <position position="10"/>
    </location>
    <ligand>
        <name>ATP</name>
        <dbReference type="ChEBI" id="CHEBI:30616"/>
    </ligand>
</feature>
<dbReference type="GO" id="GO:0042274">
    <property type="term" value="P:ribosomal small subunit biogenesis"/>
    <property type="evidence" value="ECO:0007669"/>
    <property type="project" value="UniProtKB-UniRule"/>
</dbReference>
<sequence length="168" mass="17968">MRVAVTGTPGVGKTTATEGLSTDLDVLHLNDLVREADLTEGTDEARGSLVVDLEAVSARLEGRENLLVESHVAHHLDVDRAIVLRCRPDVLETRLLDRGDGEAKAAENAEAEALDVILSETVDRHGVDATYEIDTTDRPVGAVRSDIEAVLAGDRRPSAGTVDFTGYL</sequence>
<accession>M1XL95</accession>
<dbReference type="HOGENOM" id="CLU_079096_0_1_2"/>
<dbReference type="GO" id="GO:0004017">
    <property type="term" value="F:AMP kinase activity"/>
    <property type="evidence" value="ECO:0007669"/>
    <property type="project" value="UniProtKB-UniRule"/>
</dbReference>
<dbReference type="PANTHER" id="PTHR12595:SF0">
    <property type="entry name" value="ADENYLATE KINASE ISOENZYME 6"/>
    <property type="match status" value="1"/>
</dbReference>
<evidence type="ECO:0000313" key="8">
    <source>
        <dbReference type="EMBL" id="CCQ37318.1"/>
    </source>
</evidence>
<dbReference type="GeneID" id="14652645"/>
<dbReference type="AlphaFoldDB" id="M1XL95"/>
<dbReference type="HAMAP" id="MF_00039">
    <property type="entry name" value="Adenylate_kinase_AK6"/>
    <property type="match status" value="1"/>
</dbReference>
<gene>
    <name evidence="8" type="primary">adk2</name>
    <name evidence="8" type="ordered locus">Nmlp_3181</name>
</gene>
<comment type="function">
    <text evidence="7">Broad-specificity nucleoside monophosphate (NMP) kinase that catalyzes the reversible transfer of the terminal phosphate group between nucleoside triphosphates and monophosphates. Has also ATPase activity. Involved in the late maturation steps of the 30S ribosomal particles, specifically 16S rRNA maturation. While NMP activity is not required for ribosome maturation, ATPase activity is. Associates transiently with small ribosomal subunit protein uS11. ATP hydrolysis breaks the interaction with uS11. May temporarily remove uS11 from the ribosome to enable a conformational change of the ribosomal RNA that is needed for the final maturation step of the small ribosomal subunit.</text>
</comment>
<comment type="subunit">
    <text evidence="7">Interacts with uS11. Not a structural component of 40S pre-ribosomes, but transiently interacts with them by binding to uS11.</text>
</comment>